<dbReference type="Proteomes" id="UP000799536">
    <property type="component" value="Unassembled WGS sequence"/>
</dbReference>
<comment type="caution">
    <text evidence="1">The sequence shown here is derived from an EMBL/GenBank/DDBJ whole genome shotgun (WGS) entry which is preliminary data.</text>
</comment>
<evidence type="ECO:0000313" key="1">
    <source>
        <dbReference type="EMBL" id="KAF2197717.1"/>
    </source>
</evidence>
<reference evidence="1" key="1">
    <citation type="journal article" date="2020" name="Stud. Mycol.">
        <title>101 Dothideomycetes genomes: a test case for predicting lifestyles and emergence of pathogens.</title>
        <authorList>
            <person name="Haridas S."/>
            <person name="Albert R."/>
            <person name="Binder M."/>
            <person name="Bloem J."/>
            <person name="Labutti K."/>
            <person name="Salamov A."/>
            <person name="Andreopoulos B."/>
            <person name="Baker S."/>
            <person name="Barry K."/>
            <person name="Bills G."/>
            <person name="Bluhm B."/>
            <person name="Cannon C."/>
            <person name="Castanera R."/>
            <person name="Culley D."/>
            <person name="Daum C."/>
            <person name="Ezra D."/>
            <person name="Gonzalez J."/>
            <person name="Henrissat B."/>
            <person name="Kuo A."/>
            <person name="Liang C."/>
            <person name="Lipzen A."/>
            <person name="Lutzoni F."/>
            <person name="Magnuson J."/>
            <person name="Mondo S."/>
            <person name="Nolan M."/>
            <person name="Ohm R."/>
            <person name="Pangilinan J."/>
            <person name="Park H.-J."/>
            <person name="Ramirez L."/>
            <person name="Alfaro M."/>
            <person name="Sun H."/>
            <person name="Tritt A."/>
            <person name="Yoshinaga Y."/>
            <person name="Zwiers L.-H."/>
            <person name="Turgeon B."/>
            <person name="Goodwin S."/>
            <person name="Spatafora J."/>
            <person name="Crous P."/>
            <person name="Grigoriev I."/>
        </authorList>
    </citation>
    <scope>NUCLEOTIDE SEQUENCE</scope>
    <source>
        <strain evidence="1">ATCC 74209</strain>
    </source>
</reference>
<evidence type="ECO:0000313" key="2">
    <source>
        <dbReference type="Proteomes" id="UP000799536"/>
    </source>
</evidence>
<dbReference type="EMBL" id="ML994205">
    <property type="protein sequence ID" value="KAF2197717.1"/>
    <property type="molecule type" value="Genomic_DNA"/>
</dbReference>
<sequence length="155" mass="18202">MDGCLIPIRISVHSSWRQPISTLRFQDALYPIVVAPPLHKSAMHLRRTAVCYQIGNHLCQIHAHTRFLEEPLLLPRKVASVIPKTICYVRRYGTYWPFHFSLPIQYRKIIFLDTVLRSWKNFPACMRACTGTEYWQYTSDTFHLPLHTQCHFSTS</sequence>
<gene>
    <name evidence="1" type="ORF">GQ43DRAFT_193058</name>
</gene>
<dbReference type="AlphaFoldDB" id="A0A9P4JE11"/>
<proteinExistence type="predicted"/>
<organism evidence="1 2">
    <name type="scientific">Delitschia confertaspora ATCC 74209</name>
    <dbReference type="NCBI Taxonomy" id="1513339"/>
    <lineage>
        <taxon>Eukaryota</taxon>
        <taxon>Fungi</taxon>
        <taxon>Dikarya</taxon>
        <taxon>Ascomycota</taxon>
        <taxon>Pezizomycotina</taxon>
        <taxon>Dothideomycetes</taxon>
        <taxon>Pleosporomycetidae</taxon>
        <taxon>Pleosporales</taxon>
        <taxon>Delitschiaceae</taxon>
        <taxon>Delitschia</taxon>
    </lineage>
</organism>
<name>A0A9P4JE11_9PLEO</name>
<accession>A0A9P4JE11</accession>
<protein>
    <submittedName>
        <fullName evidence="1">Uncharacterized protein</fullName>
    </submittedName>
</protein>
<keyword evidence="2" id="KW-1185">Reference proteome</keyword>